<dbReference type="PROSITE" id="PS50811">
    <property type="entry name" value="WRKY"/>
    <property type="match status" value="1"/>
</dbReference>
<reference evidence="10 11" key="2">
    <citation type="submission" date="2018-09" db="EMBL/GenBank/DDBJ databases">
        <title>A high-quality reference genome of wild soybean provides a powerful tool to mine soybean genomes.</title>
        <authorList>
            <person name="Xie M."/>
            <person name="Chung C.Y.L."/>
            <person name="Li M.-W."/>
            <person name="Wong F.-L."/>
            <person name="Chan T.-F."/>
            <person name="Lam H.-M."/>
        </authorList>
    </citation>
    <scope>NUCLEOTIDE SEQUENCE [LARGE SCALE GENOMIC DNA]</scope>
    <source>
        <strain evidence="11">cv. W05</strain>
        <tissue evidence="10">Hypocotyl of etiolated seedlings</tissue>
    </source>
</reference>
<feature type="compositionally biased region" description="Polar residues" evidence="7">
    <location>
        <begin position="247"/>
        <end position="256"/>
    </location>
</feature>
<organism evidence="9">
    <name type="scientific">Glycine soja</name>
    <name type="common">Wild soybean</name>
    <dbReference type="NCBI Taxonomy" id="3848"/>
    <lineage>
        <taxon>Eukaryota</taxon>
        <taxon>Viridiplantae</taxon>
        <taxon>Streptophyta</taxon>
        <taxon>Embryophyta</taxon>
        <taxon>Tracheophyta</taxon>
        <taxon>Spermatophyta</taxon>
        <taxon>Magnoliopsida</taxon>
        <taxon>eudicotyledons</taxon>
        <taxon>Gunneridae</taxon>
        <taxon>Pentapetalae</taxon>
        <taxon>rosids</taxon>
        <taxon>fabids</taxon>
        <taxon>Fabales</taxon>
        <taxon>Fabaceae</taxon>
        <taxon>Papilionoideae</taxon>
        <taxon>50 kb inversion clade</taxon>
        <taxon>NPAAA clade</taxon>
        <taxon>indigoferoid/millettioid clade</taxon>
        <taxon>Phaseoleae</taxon>
        <taxon>Glycine</taxon>
        <taxon>Glycine subgen. Soja</taxon>
    </lineage>
</organism>
<evidence type="ECO:0000256" key="4">
    <source>
        <dbReference type="ARBA" id="ARBA00023163"/>
    </source>
</evidence>
<dbReference type="EMBL" id="KN662924">
    <property type="protein sequence ID" value="KHN12931.1"/>
    <property type="molecule type" value="Genomic_DNA"/>
</dbReference>
<evidence type="ECO:0000256" key="2">
    <source>
        <dbReference type="ARBA" id="ARBA00023015"/>
    </source>
</evidence>
<dbReference type="GO" id="GO:0003700">
    <property type="term" value="F:DNA-binding transcription factor activity"/>
    <property type="evidence" value="ECO:0007669"/>
    <property type="project" value="InterPro"/>
</dbReference>
<dbReference type="Pfam" id="PF03106">
    <property type="entry name" value="WRKY"/>
    <property type="match status" value="1"/>
</dbReference>
<keyword evidence="4" id="KW-0804">Transcription</keyword>
<feature type="compositionally biased region" description="Polar residues" evidence="7">
    <location>
        <begin position="145"/>
        <end position="161"/>
    </location>
</feature>
<dbReference type="EMBL" id="QZWG01000020">
    <property type="protein sequence ID" value="RZB44219.1"/>
    <property type="molecule type" value="Genomic_DNA"/>
</dbReference>
<dbReference type="InterPro" id="IPR003657">
    <property type="entry name" value="WRKY_dom"/>
</dbReference>
<dbReference type="FunFam" id="2.20.25.80:FF:000007">
    <property type="entry name" value="WRKY transcription factor 22"/>
    <property type="match status" value="1"/>
</dbReference>
<dbReference type="Proteomes" id="UP000053555">
    <property type="component" value="Unassembled WGS sequence"/>
</dbReference>
<name>A0A0B2PUC1_GLYSO</name>
<dbReference type="GO" id="GO:0005634">
    <property type="term" value="C:nucleus"/>
    <property type="evidence" value="ECO:0007669"/>
    <property type="project" value="UniProtKB-SubCell"/>
</dbReference>
<dbReference type="GO" id="GO:0000976">
    <property type="term" value="F:transcription cis-regulatory region binding"/>
    <property type="evidence" value="ECO:0007669"/>
    <property type="project" value="TreeGrafter"/>
</dbReference>
<proteinExistence type="inferred from homology"/>
<dbReference type="SMART" id="SM00774">
    <property type="entry name" value="WRKY"/>
    <property type="match status" value="1"/>
</dbReference>
<evidence type="ECO:0000256" key="7">
    <source>
        <dbReference type="SAM" id="MobiDB-lite"/>
    </source>
</evidence>
<feature type="region of interest" description="Disordered" evidence="7">
    <location>
        <begin position="145"/>
        <end position="173"/>
    </location>
</feature>
<gene>
    <name evidence="10" type="ORF">D0Y65_054302</name>
    <name evidence="9" type="ORF">glysoja_042189</name>
</gene>
<evidence type="ECO:0000259" key="8">
    <source>
        <dbReference type="PROSITE" id="PS50811"/>
    </source>
</evidence>
<evidence type="ECO:0000256" key="5">
    <source>
        <dbReference type="ARBA" id="ARBA00023242"/>
    </source>
</evidence>
<accession>A0A0B2PUC1</accession>
<feature type="compositionally biased region" description="Acidic residues" evidence="7">
    <location>
        <begin position="295"/>
        <end position="321"/>
    </location>
</feature>
<protein>
    <submittedName>
        <fullName evidence="9">Putative WRKY transcription factor 27</fullName>
    </submittedName>
</protein>
<dbReference type="PANTHER" id="PTHR32096:SF80">
    <property type="entry name" value="WRKY TRANSCRIPTION FACTOR 27-RELATED"/>
    <property type="match status" value="1"/>
</dbReference>
<evidence type="ECO:0000256" key="1">
    <source>
        <dbReference type="ARBA" id="ARBA00004123"/>
    </source>
</evidence>
<dbReference type="PANTHER" id="PTHR32096">
    <property type="entry name" value="WRKY TRANSCRIPTION FACTOR 30-RELATED-RELATED"/>
    <property type="match status" value="1"/>
</dbReference>
<dbReference type="Proteomes" id="UP000289340">
    <property type="component" value="Chromosome 20"/>
</dbReference>
<dbReference type="InterPro" id="IPR044810">
    <property type="entry name" value="WRKY_plant"/>
</dbReference>
<keyword evidence="2" id="KW-0805">Transcription regulation</keyword>
<sequence length="321" mass="35837">MAEDWDLFAIVRSCQSATTTIPQTTTNNTSSPLITSTVKEENYDGFSFPNIVQPITNEFQALHQLFTPFNPTTNTTNTSASGINPNSPYFAEQESQQISEHLPIWPHFVPEHSSTPSFSRFHDHQQQQQQINQLQALQKHEFQLPQNNSPTVSPNAQPQTPKSRKRKSQQKKMVCHVTADNLSADLWAWRKYGQKPIKGSPYPRNYYRCSSSKGCMARKQVERSNTEPDMFIVTYSGDHSHPRPTHRNSLAGSTRNKIPATNPLPSPGSLSSFQATPFSSSSSSPPHSPTSPSEEPPETGDLEPDPDMETDGDDDGDIQIQ</sequence>
<dbReference type="AlphaFoldDB" id="A0A0B2PUC1"/>
<feature type="compositionally biased region" description="Low complexity" evidence="7">
    <location>
        <begin position="269"/>
        <end position="293"/>
    </location>
</feature>
<dbReference type="Gramene" id="XM_028365076.1">
    <property type="protein sequence ID" value="XP_028220877.1"/>
    <property type="gene ID" value="LOC114402481"/>
</dbReference>
<feature type="domain" description="WRKY" evidence="8">
    <location>
        <begin position="178"/>
        <end position="244"/>
    </location>
</feature>
<evidence type="ECO:0000313" key="11">
    <source>
        <dbReference type="Proteomes" id="UP000289340"/>
    </source>
</evidence>
<evidence type="ECO:0000256" key="6">
    <source>
        <dbReference type="ARBA" id="ARBA00060761"/>
    </source>
</evidence>
<dbReference type="SMR" id="A0A0B2PUC1"/>
<keyword evidence="3" id="KW-0238">DNA-binding</keyword>
<evidence type="ECO:0000256" key="3">
    <source>
        <dbReference type="ARBA" id="ARBA00023125"/>
    </source>
</evidence>
<keyword evidence="11" id="KW-1185">Reference proteome</keyword>
<comment type="similarity">
    <text evidence="6">Belongs to the WRKY group II-e family.</text>
</comment>
<evidence type="ECO:0000313" key="9">
    <source>
        <dbReference type="EMBL" id="KHN12931.1"/>
    </source>
</evidence>
<dbReference type="SUPFAM" id="SSF118290">
    <property type="entry name" value="WRKY DNA-binding domain"/>
    <property type="match status" value="1"/>
</dbReference>
<feature type="compositionally biased region" description="Basic residues" evidence="7">
    <location>
        <begin position="162"/>
        <end position="173"/>
    </location>
</feature>
<keyword evidence="5" id="KW-0539">Nucleus</keyword>
<evidence type="ECO:0000313" key="10">
    <source>
        <dbReference type="EMBL" id="RZB44219.1"/>
    </source>
</evidence>
<dbReference type="Gene3D" id="2.20.25.80">
    <property type="entry name" value="WRKY domain"/>
    <property type="match status" value="1"/>
</dbReference>
<feature type="region of interest" description="Disordered" evidence="7">
    <location>
        <begin position="234"/>
        <end position="321"/>
    </location>
</feature>
<reference evidence="9" key="1">
    <citation type="submission" date="2014-07" db="EMBL/GenBank/DDBJ databases">
        <title>Identification of a novel salt tolerance gene in wild soybean by whole-genome sequencing.</title>
        <authorList>
            <person name="Lam H.-M."/>
            <person name="Qi X."/>
            <person name="Li M.-W."/>
            <person name="Liu X."/>
            <person name="Xie M."/>
            <person name="Ni M."/>
            <person name="Xu X."/>
        </authorList>
    </citation>
    <scope>NUCLEOTIDE SEQUENCE [LARGE SCALE GENOMIC DNA]</scope>
    <source>
        <tissue evidence="9">Root</tissue>
    </source>
</reference>
<comment type="subcellular location">
    <subcellularLocation>
        <location evidence="1">Nucleus</location>
    </subcellularLocation>
</comment>
<dbReference type="InterPro" id="IPR036576">
    <property type="entry name" value="WRKY_dom_sf"/>
</dbReference>